<organism evidence="1 2">
    <name type="scientific">Treponema phagedenis</name>
    <dbReference type="NCBI Taxonomy" id="162"/>
    <lineage>
        <taxon>Bacteria</taxon>
        <taxon>Pseudomonadati</taxon>
        <taxon>Spirochaetota</taxon>
        <taxon>Spirochaetia</taxon>
        <taxon>Spirochaetales</taxon>
        <taxon>Treponemataceae</taxon>
        <taxon>Treponema</taxon>
    </lineage>
</organism>
<proteinExistence type="predicted"/>
<dbReference type="EMBL" id="CP042817">
    <property type="protein sequence ID" value="QEJ96762.1"/>
    <property type="molecule type" value="Genomic_DNA"/>
</dbReference>
<dbReference type="RefSeq" id="WP_148884402.1">
    <property type="nucleotide sequence ID" value="NZ_CP042817.1"/>
</dbReference>
<evidence type="ECO:0000313" key="1">
    <source>
        <dbReference type="EMBL" id="QEJ96762.1"/>
    </source>
</evidence>
<accession>A0AAE6IT46</accession>
<name>A0AAE6IT46_TREPH</name>
<evidence type="ECO:0000313" key="2">
    <source>
        <dbReference type="Proteomes" id="UP000323594"/>
    </source>
</evidence>
<protein>
    <submittedName>
        <fullName evidence="1">Uncharacterized protein</fullName>
    </submittedName>
</protein>
<dbReference type="AlphaFoldDB" id="A0AAE6IT46"/>
<gene>
    <name evidence="1" type="ORF">FUT82_01230</name>
</gene>
<reference evidence="1 2" key="1">
    <citation type="submission" date="2019-08" db="EMBL/GenBank/DDBJ databases">
        <authorList>
            <person name="Kuhnert P."/>
        </authorList>
    </citation>
    <scope>NUCLEOTIDE SEQUENCE [LARGE SCALE GENOMIC DNA]</scope>
    <source>
        <strain evidence="1 2">B36.5</strain>
    </source>
</reference>
<sequence>MQPYILLPDNFEALEFSDPLIPKALEYETIYEYGAQEKTIRAIVKVWNFIDRDEGEQFTIIQMIREKPYNTILKTENFIVPKCRARISSLKRPVIK</sequence>
<dbReference type="Proteomes" id="UP000323594">
    <property type="component" value="Chromosome"/>
</dbReference>